<evidence type="ECO:0000256" key="6">
    <source>
        <dbReference type="ARBA" id="ARBA00022840"/>
    </source>
</evidence>
<protein>
    <submittedName>
        <fullName evidence="11">Uncharacterized protein</fullName>
    </submittedName>
</protein>
<dbReference type="FunFam" id="1.10.8.430:FF:000003">
    <property type="entry name" value="Probable disease resistance protein At5g66910"/>
    <property type="match status" value="1"/>
</dbReference>
<dbReference type="Pfam" id="PF00931">
    <property type="entry name" value="NB-ARC"/>
    <property type="match status" value="1"/>
</dbReference>
<dbReference type="GO" id="GO:0006952">
    <property type="term" value="P:defense response"/>
    <property type="evidence" value="ECO:0007669"/>
    <property type="project" value="UniProtKB-KW"/>
</dbReference>
<dbReference type="InterPro" id="IPR042197">
    <property type="entry name" value="Apaf_helical"/>
</dbReference>
<keyword evidence="3" id="KW-0677">Repeat</keyword>
<keyword evidence="4" id="KW-0547">Nucleotide-binding</keyword>
<evidence type="ECO:0000259" key="9">
    <source>
        <dbReference type="Pfam" id="PF23559"/>
    </source>
</evidence>
<evidence type="ECO:0000259" key="8">
    <source>
        <dbReference type="Pfam" id="PF00931"/>
    </source>
</evidence>
<comment type="similarity">
    <text evidence="1">Belongs to the disease resistance NB-LRR family.</text>
</comment>
<dbReference type="Gene3D" id="1.10.8.430">
    <property type="entry name" value="Helical domain of apoptotic protease-activating factors"/>
    <property type="match status" value="1"/>
</dbReference>
<evidence type="ECO:0000259" key="10">
    <source>
        <dbReference type="Pfam" id="PF23598"/>
    </source>
</evidence>
<dbReference type="STRING" id="72664.V4N3L0"/>
<dbReference type="FunFam" id="1.10.10.10:FF:000322">
    <property type="entry name" value="Probable disease resistance protein At1g63360"/>
    <property type="match status" value="1"/>
</dbReference>
<keyword evidence="12" id="KW-1185">Reference proteome</keyword>
<dbReference type="EMBL" id="KI517465">
    <property type="protein sequence ID" value="ESQ39876.1"/>
    <property type="molecule type" value="Genomic_DNA"/>
</dbReference>
<feature type="domain" description="Disease resistance R13L4/SHOC-2-like LRR" evidence="10">
    <location>
        <begin position="505"/>
        <end position="874"/>
    </location>
</feature>
<evidence type="ECO:0000313" key="12">
    <source>
        <dbReference type="Proteomes" id="UP000030689"/>
    </source>
</evidence>
<evidence type="ECO:0000256" key="2">
    <source>
        <dbReference type="ARBA" id="ARBA00022614"/>
    </source>
</evidence>
<dbReference type="InterPro" id="IPR058922">
    <property type="entry name" value="WHD_DRP"/>
</dbReference>
<sequence length="880" mass="100644">MGVCFSIQLDKSLDQLVPPFLRYLCWNNLENNLESLQRCMQDLSEMRDDLLRLVSKEEDRGLQMFAQVKVWISRVGTVESETNRLLDDSIVELGRFSMYGCCSLISGSTYRYSQKVDMTLEKVNTLIREGRFEVVTERLVSQRAPHKQQPTDHQPTGSRANLLESIWRRLMDENVSTLGIYGMGGVGKTTLLVHLNNKLSEVGHNYGYVIFVVVASKEIEDIQDEIGKRLGLQWGRETKKEKAAEIFQVLKIERFILLLDDIQREGVDLQRIGVPQPSRENGCKIVFTTRSQEVCRRIKWVEATLYVECLPPQEAWDLFQKTVGEYALTSHPDIPGLARVVAEKCFGLPLALTVVGKTMSSKRTVHEWHHAIHLLLSSSSSVFSGLEDILSALKFSYDSLPDEETRSCFLYCALFPEGDDIKRQDLVNYWVGEGLVSHDIKGYEMINDLVRASLLMEDESGYGVKMHGMFREMALWIIACDYERQYFVVKGGIKKMPSVIDWRRVRRMSVTDTQIENISDSPDCSELTTLLLQRNYNLEWISGDFFRRMASLVVLDLSHNSNLSELPEEVSCLVSLRLLNLSGTNIKDLPKSFGELLKLIHLDLESTSNLRSISLISGLLKLQVLRFYGSKASLDLSLLKQFECLKYLKLLTITVRDVHVLKTFLRSRLAGFTQGLYLEGLKVSGESGKSFAATFGALGSLRNVEMVNCDIIESDMVWEDDRRHQYSPSNQTTPRNPWFMNLSTVVILSCTHLKDLTWLIYAANLVSLTVKASSMMEEVICKEKAGNVEVEPFQRLQVLDLDDLSELKSIYWTSLSFPRLRKVNLTKCPNLRKLPLSSTSVEKIYDLRIEVEEAWLQRVEWESTEAEERFRRAIHRASVY</sequence>
<dbReference type="GO" id="GO:0043531">
    <property type="term" value="F:ADP binding"/>
    <property type="evidence" value="ECO:0007669"/>
    <property type="project" value="InterPro"/>
</dbReference>
<dbReference type="InterPro" id="IPR027417">
    <property type="entry name" value="P-loop_NTPase"/>
</dbReference>
<accession>V4N3L0</accession>
<keyword evidence="6" id="KW-0067">ATP-binding</keyword>
<dbReference type="PANTHER" id="PTHR33463:SF220">
    <property type="entry name" value="NB-ARC DOMAIN-CONTAINING PROTEIN"/>
    <property type="match status" value="1"/>
</dbReference>
<dbReference type="eggNOG" id="KOG4658">
    <property type="taxonomic scope" value="Eukaryota"/>
</dbReference>
<dbReference type="InterPro" id="IPR001611">
    <property type="entry name" value="Leu-rich_rpt"/>
</dbReference>
<keyword evidence="5" id="KW-0611">Plant defense</keyword>
<dbReference type="Gene3D" id="3.40.50.300">
    <property type="entry name" value="P-loop containing nucleotide triphosphate hydrolases"/>
    <property type="match status" value="1"/>
</dbReference>
<dbReference type="InterPro" id="IPR032675">
    <property type="entry name" value="LRR_dom_sf"/>
</dbReference>
<organism evidence="11 12">
    <name type="scientific">Eutrema salsugineum</name>
    <name type="common">Saltwater cress</name>
    <name type="synonym">Sisymbrium salsugineum</name>
    <dbReference type="NCBI Taxonomy" id="72664"/>
    <lineage>
        <taxon>Eukaryota</taxon>
        <taxon>Viridiplantae</taxon>
        <taxon>Streptophyta</taxon>
        <taxon>Embryophyta</taxon>
        <taxon>Tracheophyta</taxon>
        <taxon>Spermatophyta</taxon>
        <taxon>Magnoliopsida</taxon>
        <taxon>eudicotyledons</taxon>
        <taxon>Gunneridae</taxon>
        <taxon>Pentapetalae</taxon>
        <taxon>rosids</taxon>
        <taxon>malvids</taxon>
        <taxon>Brassicales</taxon>
        <taxon>Brassicaceae</taxon>
        <taxon>Eutremeae</taxon>
        <taxon>Eutrema</taxon>
    </lineage>
</organism>
<dbReference type="InterPro" id="IPR002182">
    <property type="entry name" value="NB-ARC"/>
</dbReference>
<dbReference type="Gene3D" id="3.80.10.10">
    <property type="entry name" value="Ribonuclease Inhibitor"/>
    <property type="match status" value="1"/>
</dbReference>
<dbReference type="GO" id="GO:0005524">
    <property type="term" value="F:ATP binding"/>
    <property type="evidence" value="ECO:0007669"/>
    <property type="project" value="UniProtKB-KW"/>
</dbReference>
<dbReference type="PROSITE" id="PS51450">
    <property type="entry name" value="LRR"/>
    <property type="match status" value="1"/>
</dbReference>
<gene>
    <name evidence="11" type="ORF">EUTSA_v10000769mg</name>
</gene>
<dbReference type="Proteomes" id="UP000030689">
    <property type="component" value="Unassembled WGS sequence"/>
</dbReference>
<dbReference type="Gramene" id="ESQ39876">
    <property type="protein sequence ID" value="ESQ39876"/>
    <property type="gene ID" value="EUTSA_v10000769mg"/>
</dbReference>
<keyword evidence="7" id="KW-0175">Coiled coil</keyword>
<dbReference type="PRINTS" id="PR00364">
    <property type="entry name" value="DISEASERSIST"/>
</dbReference>
<feature type="domain" description="Disease resistance protein winged helix" evidence="9">
    <location>
        <begin position="414"/>
        <end position="474"/>
    </location>
</feature>
<evidence type="ECO:0000256" key="7">
    <source>
        <dbReference type="SAM" id="Coils"/>
    </source>
</evidence>
<keyword evidence="2" id="KW-0433">Leucine-rich repeat</keyword>
<evidence type="ECO:0000256" key="5">
    <source>
        <dbReference type="ARBA" id="ARBA00022821"/>
    </source>
</evidence>
<dbReference type="SUPFAM" id="SSF52058">
    <property type="entry name" value="L domain-like"/>
    <property type="match status" value="1"/>
</dbReference>
<evidence type="ECO:0000256" key="3">
    <source>
        <dbReference type="ARBA" id="ARBA00022737"/>
    </source>
</evidence>
<dbReference type="PANTHER" id="PTHR33463">
    <property type="entry name" value="NB-ARC DOMAIN-CONTAINING PROTEIN-RELATED"/>
    <property type="match status" value="1"/>
</dbReference>
<dbReference type="Pfam" id="PF23598">
    <property type="entry name" value="LRR_14"/>
    <property type="match status" value="1"/>
</dbReference>
<evidence type="ECO:0000313" key="11">
    <source>
        <dbReference type="EMBL" id="ESQ39876.1"/>
    </source>
</evidence>
<dbReference type="Pfam" id="PF23559">
    <property type="entry name" value="WHD_DRP"/>
    <property type="match status" value="1"/>
</dbReference>
<name>V4N3L0_EUTSA</name>
<evidence type="ECO:0000256" key="1">
    <source>
        <dbReference type="ARBA" id="ARBA00008894"/>
    </source>
</evidence>
<feature type="coiled-coil region" evidence="7">
    <location>
        <begin position="26"/>
        <end position="60"/>
    </location>
</feature>
<dbReference type="AlphaFoldDB" id="V4N3L0"/>
<feature type="domain" description="NB-ARC" evidence="8">
    <location>
        <begin position="162"/>
        <end position="325"/>
    </location>
</feature>
<dbReference type="SUPFAM" id="SSF52540">
    <property type="entry name" value="P-loop containing nucleoside triphosphate hydrolases"/>
    <property type="match status" value="1"/>
</dbReference>
<dbReference type="FunFam" id="3.40.50.300:FF:001091">
    <property type="entry name" value="Probable disease resistance protein At1g61300"/>
    <property type="match status" value="1"/>
</dbReference>
<dbReference type="InterPro" id="IPR055414">
    <property type="entry name" value="LRR_R13L4/SHOC2-like"/>
</dbReference>
<reference evidence="11 12" key="1">
    <citation type="journal article" date="2013" name="Front. Plant Sci.">
        <title>The Reference Genome of the Halophytic Plant Eutrema salsugineum.</title>
        <authorList>
            <person name="Yang R."/>
            <person name="Jarvis D.E."/>
            <person name="Chen H."/>
            <person name="Beilstein M.A."/>
            <person name="Grimwood J."/>
            <person name="Jenkins J."/>
            <person name="Shu S."/>
            <person name="Prochnik S."/>
            <person name="Xin M."/>
            <person name="Ma C."/>
            <person name="Schmutz J."/>
            <person name="Wing R.A."/>
            <person name="Mitchell-Olds T."/>
            <person name="Schumaker K.S."/>
            <person name="Wang X."/>
        </authorList>
    </citation>
    <scope>NUCLEOTIDE SEQUENCE [LARGE SCALE GENOMIC DNA]</scope>
</reference>
<dbReference type="OrthoDB" id="664960at2759"/>
<dbReference type="OMA" id="QVISDEC"/>
<evidence type="ECO:0000256" key="4">
    <source>
        <dbReference type="ARBA" id="ARBA00022741"/>
    </source>
</evidence>
<dbReference type="KEGG" id="eus:EUTSA_v10000769mg"/>
<dbReference type="InterPro" id="IPR050905">
    <property type="entry name" value="Plant_NBS-LRR"/>
</dbReference>
<proteinExistence type="inferred from homology"/>